<dbReference type="EMBL" id="JBHFFA010000002">
    <property type="protein sequence ID" value="KAL2645274.1"/>
    <property type="molecule type" value="Genomic_DNA"/>
</dbReference>
<evidence type="ECO:0000313" key="2">
    <source>
        <dbReference type="EMBL" id="KAL2645274.1"/>
    </source>
</evidence>
<organism evidence="2 3">
    <name type="scientific">Riccia fluitans</name>
    <dbReference type="NCBI Taxonomy" id="41844"/>
    <lineage>
        <taxon>Eukaryota</taxon>
        <taxon>Viridiplantae</taxon>
        <taxon>Streptophyta</taxon>
        <taxon>Embryophyta</taxon>
        <taxon>Marchantiophyta</taxon>
        <taxon>Marchantiopsida</taxon>
        <taxon>Marchantiidae</taxon>
        <taxon>Marchantiales</taxon>
        <taxon>Ricciaceae</taxon>
        <taxon>Riccia</taxon>
    </lineage>
</organism>
<evidence type="ECO:0000313" key="3">
    <source>
        <dbReference type="Proteomes" id="UP001605036"/>
    </source>
</evidence>
<reference evidence="2 3" key="1">
    <citation type="submission" date="2024-09" db="EMBL/GenBank/DDBJ databases">
        <title>Chromosome-scale assembly of Riccia fluitans.</title>
        <authorList>
            <person name="Paukszto L."/>
            <person name="Sawicki J."/>
            <person name="Karawczyk K."/>
            <person name="Piernik-Szablinska J."/>
            <person name="Szczecinska M."/>
            <person name="Mazdziarz M."/>
        </authorList>
    </citation>
    <scope>NUCLEOTIDE SEQUENCE [LARGE SCALE GENOMIC DNA]</scope>
    <source>
        <strain evidence="2">Rf_01</strain>
        <tissue evidence="2">Aerial parts of the thallus</tissue>
    </source>
</reference>
<feature type="region of interest" description="Disordered" evidence="1">
    <location>
        <begin position="1"/>
        <end position="81"/>
    </location>
</feature>
<sequence>MKGLDGRALPTNESRIADVDAGSRSRETDEMMRRPWKGSTSPRMRETGDRMARPTKEIINVQAGYGHYQPDPRHGRSLARR</sequence>
<evidence type="ECO:0000256" key="1">
    <source>
        <dbReference type="SAM" id="MobiDB-lite"/>
    </source>
</evidence>
<proteinExistence type="predicted"/>
<dbReference type="AlphaFoldDB" id="A0ABD1ZEA4"/>
<dbReference type="Proteomes" id="UP001605036">
    <property type="component" value="Unassembled WGS sequence"/>
</dbReference>
<comment type="caution">
    <text evidence="2">The sequence shown here is derived from an EMBL/GenBank/DDBJ whole genome shotgun (WGS) entry which is preliminary data.</text>
</comment>
<keyword evidence="3" id="KW-1185">Reference proteome</keyword>
<gene>
    <name evidence="2" type="ORF">R1flu_012861</name>
</gene>
<feature type="compositionally biased region" description="Basic and acidic residues" evidence="1">
    <location>
        <begin position="43"/>
        <end position="56"/>
    </location>
</feature>
<name>A0ABD1ZEA4_9MARC</name>
<accession>A0ABD1ZEA4</accession>
<feature type="compositionally biased region" description="Basic and acidic residues" evidence="1">
    <location>
        <begin position="15"/>
        <end position="33"/>
    </location>
</feature>
<protein>
    <submittedName>
        <fullName evidence="2">Uncharacterized protein</fullName>
    </submittedName>
</protein>